<keyword evidence="5 8" id="KW-0418">Kinase</keyword>
<evidence type="ECO:0000259" key="10">
    <source>
        <dbReference type="Pfam" id="PF01636"/>
    </source>
</evidence>
<accession>A0A840I3I8</accession>
<dbReference type="Pfam" id="PF01636">
    <property type="entry name" value="APH"/>
    <property type="match status" value="1"/>
</dbReference>
<dbReference type="SUPFAM" id="SSF56112">
    <property type="entry name" value="Protein kinase-like (PK-like)"/>
    <property type="match status" value="1"/>
</dbReference>
<dbReference type="HAMAP" id="MF_00301">
    <property type="entry name" value="Homoser_kinase_2"/>
    <property type="match status" value="1"/>
</dbReference>
<evidence type="ECO:0000256" key="6">
    <source>
        <dbReference type="ARBA" id="ARBA00022840"/>
    </source>
</evidence>
<dbReference type="PANTHER" id="PTHR21064">
    <property type="entry name" value="AMINOGLYCOSIDE PHOSPHOTRANSFERASE DOMAIN-CONTAINING PROTEIN-RELATED"/>
    <property type="match status" value="1"/>
</dbReference>
<evidence type="ECO:0000256" key="3">
    <source>
        <dbReference type="ARBA" id="ARBA00022697"/>
    </source>
</evidence>
<evidence type="ECO:0000256" key="1">
    <source>
        <dbReference type="ARBA" id="ARBA00022605"/>
    </source>
</evidence>
<name>A0A840I3I8_9PROT</name>
<dbReference type="Proteomes" id="UP000563524">
    <property type="component" value="Unassembled WGS sequence"/>
</dbReference>
<dbReference type="EC" id="2.7.1.39" evidence="8 9"/>
<evidence type="ECO:0000256" key="9">
    <source>
        <dbReference type="NCBIfam" id="TIGR00938"/>
    </source>
</evidence>
<dbReference type="NCBIfam" id="NF003558">
    <property type="entry name" value="PRK05231.1"/>
    <property type="match status" value="1"/>
</dbReference>
<comment type="similarity">
    <text evidence="7 8">Belongs to the pseudomonas-type ThrB family.</text>
</comment>
<keyword evidence="1 8" id="KW-0028">Amino-acid biosynthesis</keyword>
<dbReference type="NCBIfam" id="TIGR00938">
    <property type="entry name" value="thrB_alt"/>
    <property type="match status" value="1"/>
</dbReference>
<feature type="domain" description="Aminoglycoside phosphotransferase" evidence="10">
    <location>
        <begin position="27"/>
        <end position="259"/>
    </location>
</feature>
<dbReference type="GO" id="GO:0009088">
    <property type="term" value="P:threonine biosynthetic process"/>
    <property type="evidence" value="ECO:0007669"/>
    <property type="project" value="UniProtKB-UniRule"/>
</dbReference>
<keyword evidence="6 8" id="KW-0067">ATP-binding</keyword>
<keyword evidence="2 8" id="KW-0808">Transferase</keyword>
<evidence type="ECO:0000313" key="12">
    <source>
        <dbReference type="Proteomes" id="UP000563524"/>
    </source>
</evidence>
<keyword evidence="4 8" id="KW-0547">Nucleotide-binding</keyword>
<organism evidence="11 12">
    <name type="scientific">Parvularcula dongshanensis</name>
    <dbReference type="NCBI Taxonomy" id="1173995"/>
    <lineage>
        <taxon>Bacteria</taxon>
        <taxon>Pseudomonadati</taxon>
        <taxon>Pseudomonadota</taxon>
        <taxon>Alphaproteobacteria</taxon>
        <taxon>Parvularculales</taxon>
        <taxon>Parvularculaceae</taxon>
        <taxon>Parvularcula</taxon>
    </lineage>
</organism>
<dbReference type="GO" id="GO:0005524">
    <property type="term" value="F:ATP binding"/>
    <property type="evidence" value="ECO:0007669"/>
    <property type="project" value="UniProtKB-KW"/>
</dbReference>
<evidence type="ECO:0000256" key="7">
    <source>
        <dbReference type="ARBA" id="ARBA00038240"/>
    </source>
</evidence>
<dbReference type="InterPro" id="IPR011009">
    <property type="entry name" value="Kinase-like_dom_sf"/>
</dbReference>
<dbReference type="GO" id="GO:0004413">
    <property type="term" value="F:homoserine kinase activity"/>
    <property type="evidence" value="ECO:0007669"/>
    <property type="project" value="UniProtKB-UniRule"/>
</dbReference>
<proteinExistence type="inferred from homology"/>
<comment type="catalytic activity">
    <reaction evidence="8">
        <text>L-homoserine + ATP = O-phospho-L-homoserine + ADP + H(+)</text>
        <dbReference type="Rhea" id="RHEA:13985"/>
        <dbReference type="ChEBI" id="CHEBI:15378"/>
        <dbReference type="ChEBI" id="CHEBI:30616"/>
        <dbReference type="ChEBI" id="CHEBI:57476"/>
        <dbReference type="ChEBI" id="CHEBI:57590"/>
        <dbReference type="ChEBI" id="CHEBI:456216"/>
        <dbReference type="EC" id="2.7.1.39"/>
    </reaction>
</comment>
<dbReference type="EMBL" id="JACHOB010000002">
    <property type="protein sequence ID" value="MBB4658748.1"/>
    <property type="molecule type" value="Genomic_DNA"/>
</dbReference>
<dbReference type="InterPro" id="IPR050249">
    <property type="entry name" value="Pseudomonas-type_ThrB"/>
</dbReference>
<keyword evidence="3 8" id="KW-0791">Threonine biosynthesis</keyword>
<evidence type="ECO:0000256" key="2">
    <source>
        <dbReference type="ARBA" id="ARBA00022679"/>
    </source>
</evidence>
<gene>
    <name evidence="8" type="primary">thrB</name>
    <name evidence="11" type="ORF">GGQ59_001262</name>
</gene>
<dbReference type="AlphaFoldDB" id="A0A840I3I8"/>
<protein>
    <recommendedName>
        <fullName evidence="8 9">Homoserine kinase</fullName>
        <shortName evidence="8">HK</shortName>
        <shortName evidence="8">HSK</shortName>
        <ecNumber evidence="8 9">2.7.1.39</ecNumber>
    </recommendedName>
</protein>
<evidence type="ECO:0000256" key="8">
    <source>
        <dbReference type="HAMAP-Rule" id="MF_00301"/>
    </source>
</evidence>
<comment type="pathway">
    <text evidence="8">Amino-acid biosynthesis; L-threonine biosynthesis; L-threonine from L-aspartate: step 4/5.</text>
</comment>
<comment type="caution">
    <text evidence="11">The sequence shown here is derived from an EMBL/GenBank/DDBJ whole genome shotgun (WGS) entry which is preliminary data.</text>
</comment>
<evidence type="ECO:0000256" key="4">
    <source>
        <dbReference type="ARBA" id="ARBA00022741"/>
    </source>
</evidence>
<dbReference type="InterPro" id="IPR005280">
    <property type="entry name" value="Homoserine_kinase_II"/>
</dbReference>
<dbReference type="InterPro" id="IPR002575">
    <property type="entry name" value="Aminoglycoside_PTrfase"/>
</dbReference>
<reference evidence="11 12" key="1">
    <citation type="submission" date="2020-08" db="EMBL/GenBank/DDBJ databases">
        <title>Genomic Encyclopedia of Type Strains, Phase IV (KMG-IV): sequencing the most valuable type-strain genomes for metagenomic binning, comparative biology and taxonomic classification.</title>
        <authorList>
            <person name="Goeker M."/>
        </authorList>
    </citation>
    <scope>NUCLEOTIDE SEQUENCE [LARGE SCALE GENOMIC DNA]</scope>
    <source>
        <strain evidence="11 12">DSM 102850</strain>
    </source>
</reference>
<sequence length="321" mass="34903">MAVYTHVPEDELTRFLASYGLPPASVFKGIAEGVENSNYLLEAGGQRLILTLYEKRVAPADLPYFLALMDHVADAGLPAARPLTAKDGERLRELCGRPAALITFVRGVSPDRPSPAQARVCGEALARLHAATGDFEPTRRNDLGAEDWPRLTGALMPRADEIQSGLSEELPRLLASACGALPQGLPTGTIHADLFPDNLLLTEGEVTGIIDFYFACTGPLAYDLAVSMNAWTPEPQTDAPIDTRNARALLEGYESVRPLAAAEREALPTLLTGAALRFFLTRAHDWLHRVPGALTRIKDPLPYLRLMRHHAALSNDITRTV</sequence>
<evidence type="ECO:0000256" key="5">
    <source>
        <dbReference type="ARBA" id="ARBA00022777"/>
    </source>
</evidence>
<dbReference type="PANTHER" id="PTHR21064:SF6">
    <property type="entry name" value="AMINOGLYCOSIDE PHOSPHOTRANSFERASE DOMAIN-CONTAINING PROTEIN"/>
    <property type="match status" value="1"/>
</dbReference>
<dbReference type="UniPathway" id="UPA00050">
    <property type="reaction ID" value="UER00064"/>
</dbReference>
<dbReference type="CDD" id="cd05153">
    <property type="entry name" value="HomoserineK_II"/>
    <property type="match status" value="1"/>
</dbReference>
<dbReference type="RefSeq" id="WP_183816929.1">
    <property type="nucleotide sequence ID" value="NZ_JACHOB010000002.1"/>
</dbReference>
<dbReference type="Gene3D" id="3.90.1200.10">
    <property type="match status" value="1"/>
</dbReference>
<evidence type="ECO:0000313" key="11">
    <source>
        <dbReference type="EMBL" id="MBB4658748.1"/>
    </source>
</evidence>
<dbReference type="Gene3D" id="3.30.200.20">
    <property type="entry name" value="Phosphorylase Kinase, domain 1"/>
    <property type="match status" value="1"/>
</dbReference>
<keyword evidence="12" id="KW-1185">Reference proteome</keyword>